<proteinExistence type="predicted"/>
<dbReference type="AlphaFoldDB" id="A0A2S8RE96"/>
<organism evidence="1 2">
    <name type="scientific">Acetivibrio saccincola</name>
    <dbReference type="NCBI Taxonomy" id="1677857"/>
    <lineage>
        <taxon>Bacteria</taxon>
        <taxon>Bacillati</taxon>
        <taxon>Bacillota</taxon>
        <taxon>Clostridia</taxon>
        <taxon>Eubacteriales</taxon>
        <taxon>Oscillospiraceae</taxon>
        <taxon>Acetivibrio</taxon>
    </lineage>
</organism>
<gene>
    <name evidence="1" type="ORF">B9R14_15995</name>
</gene>
<evidence type="ECO:0000313" key="1">
    <source>
        <dbReference type="EMBL" id="PQQ68122.1"/>
    </source>
</evidence>
<dbReference type="Pfam" id="PF04463">
    <property type="entry name" value="2-thiour_desulf"/>
    <property type="match status" value="1"/>
</dbReference>
<dbReference type="InterPro" id="IPR007553">
    <property type="entry name" value="2-thiour_desulf"/>
</dbReference>
<accession>A0A2S8RE96</accession>
<name>A0A2S8RE96_9FIRM</name>
<dbReference type="OrthoDB" id="9797779at2"/>
<evidence type="ECO:0000313" key="2">
    <source>
        <dbReference type="Proteomes" id="UP000239720"/>
    </source>
</evidence>
<dbReference type="Proteomes" id="UP000239720">
    <property type="component" value="Unassembled WGS sequence"/>
</dbReference>
<dbReference type="RefSeq" id="WP_105368595.1">
    <property type="nucleotide sequence ID" value="NZ_JAAYER010000076.1"/>
</dbReference>
<dbReference type="PANTHER" id="PTHR30087">
    <property type="entry name" value="INNER MEMBRANE PROTEIN"/>
    <property type="match status" value="1"/>
</dbReference>
<protein>
    <submittedName>
        <fullName evidence="1">Uncharacterized protein</fullName>
    </submittedName>
</protein>
<dbReference type="PANTHER" id="PTHR30087:SF1">
    <property type="entry name" value="HYPOTHETICAL CYTOSOLIC PROTEIN"/>
    <property type="match status" value="1"/>
</dbReference>
<reference evidence="1 2" key="1">
    <citation type="journal article" date="2018" name="Syst. Appl. Microbiol.">
        <title>Characterization and high-quality draft genome sequence of Herbivorax saccincola A7, an anaerobic, alkaliphilic, thermophilic, cellulolytic, and xylanolytic bacterium.</title>
        <authorList>
            <person name="Aikawa S."/>
            <person name="Baramee S."/>
            <person name="Sermsathanaswadi J."/>
            <person name="Thianheng P."/>
            <person name="Tachaapaikoon C."/>
            <person name="Shikata A."/>
            <person name="Waeonukul R."/>
            <person name="Pason P."/>
            <person name="Ratanakhanokchai K."/>
            <person name="Kosugi A."/>
        </authorList>
    </citation>
    <scope>NUCLEOTIDE SEQUENCE [LARGE SCALE GENOMIC DNA]</scope>
    <source>
        <strain evidence="1 2">A7</strain>
    </source>
</reference>
<sequence length="163" mass="18080">MSREKRKKRKEEAVDAILVSACLMGINCKHNGENNLNEKIIKLCGKYKLIPVCPEQLGGFPTPRPKAEIVCEDLAKGVLKVVRENGEDVTKYFENGAEEVLKIANLTNIKKAVLKEKSPSCGVYKIYDGSFSGKLIDGSGVTTKLLKENGIEVFNEYALEKFL</sequence>
<comment type="caution">
    <text evidence="1">The sequence shown here is derived from an EMBL/GenBank/DDBJ whole genome shotgun (WGS) entry which is preliminary data.</text>
</comment>
<dbReference type="EMBL" id="NEMB01000003">
    <property type="protein sequence ID" value="PQQ68122.1"/>
    <property type="molecule type" value="Genomic_DNA"/>
</dbReference>